<name>A0AAV5VJU9_9BILA</name>
<protein>
    <submittedName>
        <fullName evidence="1">Uncharacterized protein</fullName>
    </submittedName>
</protein>
<proteinExistence type="predicted"/>
<dbReference type="EMBL" id="BTSY01000003">
    <property type="protein sequence ID" value="GMT18210.1"/>
    <property type="molecule type" value="Genomic_DNA"/>
</dbReference>
<gene>
    <name evidence="1" type="ORF">PFISCL1PPCAC_9507</name>
</gene>
<dbReference type="AlphaFoldDB" id="A0AAV5VJU9"/>
<dbReference type="Proteomes" id="UP001432322">
    <property type="component" value="Unassembled WGS sequence"/>
</dbReference>
<sequence length="231" mass="26134">MATLVITTTKSSKMDQIWEIQENQSGRSIDILLLQHHHHHRHNRHRKRVSGWMAGNLAAGLELGVLDERLGQYLLDVVERVLALLVVSEDGAVVLSVGRLDDDSVEDVDRPARNPPHLIQCATELHERSLSLERNLLRHRVLQALEHDRVFAVVRLHDGGLRARHGVCFRLGRRRRHLADLADEVDVEHPQKSLVASEVLFDSQNVERGIEADDIPSDGTTECRLEFNLGP</sequence>
<comment type="caution">
    <text evidence="1">The sequence shown here is derived from an EMBL/GenBank/DDBJ whole genome shotgun (WGS) entry which is preliminary data.</text>
</comment>
<keyword evidence="2" id="KW-1185">Reference proteome</keyword>
<organism evidence="1 2">
    <name type="scientific">Pristionchus fissidentatus</name>
    <dbReference type="NCBI Taxonomy" id="1538716"/>
    <lineage>
        <taxon>Eukaryota</taxon>
        <taxon>Metazoa</taxon>
        <taxon>Ecdysozoa</taxon>
        <taxon>Nematoda</taxon>
        <taxon>Chromadorea</taxon>
        <taxon>Rhabditida</taxon>
        <taxon>Rhabditina</taxon>
        <taxon>Diplogasteromorpha</taxon>
        <taxon>Diplogasteroidea</taxon>
        <taxon>Neodiplogasteridae</taxon>
        <taxon>Pristionchus</taxon>
    </lineage>
</organism>
<evidence type="ECO:0000313" key="2">
    <source>
        <dbReference type="Proteomes" id="UP001432322"/>
    </source>
</evidence>
<reference evidence="1" key="1">
    <citation type="submission" date="2023-10" db="EMBL/GenBank/DDBJ databases">
        <title>Genome assembly of Pristionchus species.</title>
        <authorList>
            <person name="Yoshida K."/>
            <person name="Sommer R.J."/>
        </authorList>
    </citation>
    <scope>NUCLEOTIDE SEQUENCE</scope>
    <source>
        <strain evidence="1">RS5133</strain>
    </source>
</reference>
<evidence type="ECO:0000313" key="1">
    <source>
        <dbReference type="EMBL" id="GMT18210.1"/>
    </source>
</evidence>
<accession>A0AAV5VJU9</accession>